<dbReference type="OrthoDB" id="9815890at2"/>
<keyword evidence="3" id="KW-1185">Reference proteome</keyword>
<dbReference type="Gene3D" id="3.40.250.10">
    <property type="entry name" value="Rhodanese-like domain"/>
    <property type="match status" value="1"/>
</dbReference>
<dbReference type="AlphaFoldDB" id="A0A317FGZ3"/>
<dbReference type="PROSITE" id="PS50206">
    <property type="entry name" value="RHODANESE_3"/>
    <property type="match status" value="1"/>
</dbReference>
<keyword evidence="2" id="KW-0808">Transferase</keyword>
<dbReference type="RefSeq" id="WP_109870740.1">
    <property type="nucleotide sequence ID" value="NZ_QGNA01000002.1"/>
</dbReference>
<dbReference type="SUPFAM" id="SSF52821">
    <property type="entry name" value="Rhodanese/Cell cycle control phosphatase"/>
    <property type="match status" value="1"/>
</dbReference>
<gene>
    <name evidence="2" type="ORF">DFH01_12505</name>
</gene>
<dbReference type="InterPro" id="IPR044240">
    <property type="entry name" value="STR4-like"/>
</dbReference>
<evidence type="ECO:0000313" key="3">
    <source>
        <dbReference type="Proteomes" id="UP000245765"/>
    </source>
</evidence>
<dbReference type="PANTHER" id="PTHR47377">
    <property type="entry name" value="RHODANESE-LIKE DOMAIN-CONTAINING PROTEIN 4, CHLOROPLASTIC"/>
    <property type="match status" value="1"/>
</dbReference>
<organism evidence="2 3">
    <name type="scientific">Falsiroseomonas bella</name>
    <dbReference type="NCBI Taxonomy" id="2184016"/>
    <lineage>
        <taxon>Bacteria</taxon>
        <taxon>Pseudomonadati</taxon>
        <taxon>Pseudomonadota</taxon>
        <taxon>Alphaproteobacteria</taxon>
        <taxon>Acetobacterales</taxon>
        <taxon>Roseomonadaceae</taxon>
        <taxon>Falsiroseomonas</taxon>
    </lineage>
</organism>
<accession>A0A317FGZ3</accession>
<sequence>MTGVPDVSPRATWQELAQDQDAMLVDVRTDAEWNFVGVPDLSSVGKQTVLIPWQLYPSMQVNGAFTEHLHRAGATPETKLYFICRSGARSLAAGQAAQAAGFPHAFNVADGFEGPVDAEGHRGAIAGWKADGLPWRQR</sequence>
<dbReference type="PANTHER" id="PTHR47377:SF1">
    <property type="entry name" value="RHODANESE-LIKE DOMAIN-CONTAINING PROTEIN 4, CHLOROPLASTIC"/>
    <property type="match status" value="1"/>
</dbReference>
<dbReference type="InterPro" id="IPR001763">
    <property type="entry name" value="Rhodanese-like_dom"/>
</dbReference>
<feature type="domain" description="Rhodanese" evidence="1">
    <location>
        <begin position="18"/>
        <end position="124"/>
    </location>
</feature>
<dbReference type="GO" id="GO:0016740">
    <property type="term" value="F:transferase activity"/>
    <property type="evidence" value="ECO:0007669"/>
    <property type="project" value="UniProtKB-KW"/>
</dbReference>
<evidence type="ECO:0000313" key="2">
    <source>
        <dbReference type="EMBL" id="PWS37632.1"/>
    </source>
</evidence>
<protein>
    <submittedName>
        <fullName evidence="2">Sulfurtransferase</fullName>
    </submittedName>
</protein>
<name>A0A317FGZ3_9PROT</name>
<dbReference type="InterPro" id="IPR036873">
    <property type="entry name" value="Rhodanese-like_dom_sf"/>
</dbReference>
<dbReference type="SMART" id="SM00450">
    <property type="entry name" value="RHOD"/>
    <property type="match status" value="1"/>
</dbReference>
<evidence type="ECO:0000259" key="1">
    <source>
        <dbReference type="PROSITE" id="PS50206"/>
    </source>
</evidence>
<dbReference type="Proteomes" id="UP000245765">
    <property type="component" value="Unassembled WGS sequence"/>
</dbReference>
<dbReference type="Pfam" id="PF00581">
    <property type="entry name" value="Rhodanese"/>
    <property type="match status" value="1"/>
</dbReference>
<proteinExistence type="predicted"/>
<reference evidence="3" key="1">
    <citation type="submission" date="2018-05" db="EMBL/GenBank/DDBJ databases">
        <authorList>
            <person name="Du Z."/>
            <person name="Wang X."/>
        </authorList>
    </citation>
    <scope>NUCLEOTIDE SEQUENCE [LARGE SCALE GENOMIC DNA]</scope>
    <source>
        <strain evidence="3">CQN31</strain>
    </source>
</reference>
<comment type="caution">
    <text evidence="2">The sequence shown here is derived from an EMBL/GenBank/DDBJ whole genome shotgun (WGS) entry which is preliminary data.</text>
</comment>
<dbReference type="EMBL" id="QGNA01000002">
    <property type="protein sequence ID" value="PWS37632.1"/>
    <property type="molecule type" value="Genomic_DNA"/>
</dbReference>